<feature type="compositionally biased region" description="Basic and acidic residues" evidence="1">
    <location>
        <begin position="30"/>
        <end position="46"/>
    </location>
</feature>
<sequence>MARFAIKALVVTALVCLVFDLAASDENHQQHGQDVHQHATADKDAPETTTSSSSFKDKFKGFVASVKEGASDTLDTLNEKRKEAYAGTKKIVNGVIDKVKSFNKGSSEEDVPRTPESSSSEEHVKDAANKAKDAANKAKDAVVDKTQDFMKSEKLN</sequence>
<organism evidence="3">
    <name type="scientific">Acyrthosiphon pisum</name>
    <name type="common">Pea aphid</name>
    <dbReference type="NCBI Taxonomy" id="7029"/>
    <lineage>
        <taxon>Eukaryota</taxon>
        <taxon>Metazoa</taxon>
        <taxon>Ecdysozoa</taxon>
        <taxon>Arthropoda</taxon>
        <taxon>Hexapoda</taxon>
        <taxon>Insecta</taxon>
        <taxon>Pterygota</taxon>
        <taxon>Neoptera</taxon>
        <taxon>Paraneoptera</taxon>
        <taxon>Hemiptera</taxon>
        <taxon>Sternorrhyncha</taxon>
        <taxon>Aphidomorpha</taxon>
        <taxon>Aphidoidea</taxon>
        <taxon>Aphididae</taxon>
        <taxon>Macrosiphini</taxon>
        <taxon>Acyrthosiphon</taxon>
    </lineage>
</organism>
<evidence type="ECO:0000313" key="3">
    <source>
        <dbReference type="EMBL" id="BAH71433.1"/>
    </source>
</evidence>
<evidence type="ECO:0000256" key="1">
    <source>
        <dbReference type="SAM" id="MobiDB-lite"/>
    </source>
</evidence>
<feature type="compositionally biased region" description="Basic and acidic residues" evidence="1">
    <location>
        <begin position="120"/>
        <end position="140"/>
    </location>
</feature>
<dbReference type="EMBL" id="AK340923">
    <property type="protein sequence ID" value="BAH71433.1"/>
    <property type="molecule type" value="mRNA"/>
</dbReference>
<name>C4WU63_ACYPI</name>
<protein>
    <submittedName>
        <fullName evidence="3">ACYPI007111 protein</fullName>
    </submittedName>
</protein>
<accession>C4WU63</accession>
<keyword evidence="2" id="KW-0732">Signal</keyword>
<dbReference type="AlphaFoldDB" id="C4WU63"/>
<proteinExistence type="evidence at transcript level"/>
<feature type="region of interest" description="Disordered" evidence="1">
    <location>
        <begin position="102"/>
        <end position="140"/>
    </location>
</feature>
<reference evidence="3" key="1">
    <citation type="submission" date="2009-06" db="EMBL/GenBank/DDBJ databases">
        <title>A full-length cDNA resource of the pea aphid, Acyrthosiphon pisum.</title>
        <authorList>
            <person name="Shigenobu S."/>
            <person name="Nakabachi A."/>
            <person name="Richards S."/>
        </authorList>
    </citation>
    <scope>NUCLEOTIDE SEQUENCE</scope>
    <source>
        <strain evidence="3">LSR1</strain>
        <tissue evidence="3">Whole body</tissue>
    </source>
</reference>
<gene>
    <name evidence="3" type="primary">ACYPI007111</name>
</gene>
<evidence type="ECO:0000256" key="2">
    <source>
        <dbReference type="SAM" id="SignalP"/>
    </source>
</evidence>
<feature type="signal peptide" evidence="2">
    <location>
        <begin position="1"/>
        <end position="24"/>
    </location>
</feature>
<feature type="region of interest" description="Disordered" evidence="1">
    <location>
        <begin position="30"/>
        <end position="55"/>
    </location>
</feature>
<feature type="chain" id="PRO_5002943363" evidence="2">
    <location>
        <begin position="25"/>
        <end position="156"/>
    </location>
</feature>